<dbReference type="AlphaFoldDB" id="A0A9P8VYE9"/>
<dbReference type="Proteomes" id="UP000777438">
    <property type="component" value="Unassembled WGS sequence"/>
</dbReference>
<evidence type="ECO:0000259" key="4">
    <source>
        <dbReference type="PROSITE" id="PS50203"/>
    </source>
</evidence>
<dbReference type="PANTHER" id="PTHR10183">
    <property type="entry name" value="CALPAIN"/>
    <property type="match status" value="1"/>
</dbReference>
<evidence type="ECO:0000313" key="6">
    <source>
        <dbReference type="Proteomes" id="UP000777438"/>
    </source>
</evidence>
<dbReference type="PANTHER" id="PTHR10183:SF423">
    <property type="entry name" value="LEUCINE-RICH REPEAT PROTEIN (LRRP)"/>
    <property type="match status" value="1"/>
</dbReference>
<evidence type="ECO:0000256" key="1">
    <source>
        <dbReference type="PIRSR" id="PIRSR622684-1"/>
    </source>
</evidence>
<dbReference type="EMBL" id="JAGPYM010000018">
    <property type="protein sequence ID" value="KAH6885193.1"/>
    <property type="molecule type" value="Genomic_DNA"/>
</dbReference>
<accession>A0A9P8VYE9</accession>
<feature type="domain" description="Calpain catalytic" evidence="4">
    <location>
        <begin position="269"/>
        <end position="523"/>
    </location>
</feature>
<dbReference type="GO" id="GO:0004198">
    <property type="term" value="F:calcium-dependent cysteine-type endopeptidase activity"/>
    <property type="evidence" value="ECO:0007669"/>
    <property type="project" value="InterPro"/>
</dbReference>
<comment type="caution">
    <text evidence="2">Lacks conserved residue(s) required for the propagation of feature annotation.</text>
</comment>
<protein>
    <recommendedName>
        <fullName evidence="4">Calpain catalytic domain-containing protein</fullName>
    </recommendedName>
</protein>
<reference evidence="5 6" key="1">
    <citation type="journal article" date="2021" name="Nat. Commun.">
        <title>Genetic determinants of endophytism in the Arabidopsis root mycobiome.</title>
        <authorList>
            <person name="Mesny F."/>
            <person name="Miyauchi S."/>
            <person name="Thiergart T."/>
            <person name="Pickel B."/>
            <person name="Atanasova L."/>
            <person name="Karlsson M."/>
            <person name="Huettel B."/>
            <person name="Barry K.W."/>
            <person name="Haridas S."/>
            <person name="Chen C."/>
            <person name="Bauer D."/>
            <person name="Andreopoulos W."/>
            <person name="Pangilinan J."/>
            <person name="LaButti K."/>
            <person name="Riley R."/>
            <person name="Lipzen A."/>
            <person name="Clum A."/>
            <person name="Drula E."/>
            <person name="Henrissat B."/>
            <person name="Kohler A."/>
            <person name="Grigoriev I.V."/>
            <person name="Martin F.M."/>
            <person name="Hacquard S."/>
        </authorList>
    </citation>
    <scope>NUCLEOTIDE SEQUENCE [LARGE SCALE GENOMIC DNA]</scope>
    <source>
        <strain evidence="5 6">MPI-CAGE-CH-0241</strain>
    </source>
</reference>
<feature type="region of interest" description="Disordered" evidence="3">
    <location>
        <begin position="38"/>
        <end position="73"/>
    </location>
</feature>
<dbReference type="Gene3D" id="3.90.70.10">
    <property type="entry name" value="Cysteine proteinases"/>
    <property type="match status" value="1"/>
</dbReference>
<dbReference type="InterPro" id="IPR038765">
    <property type="entry name" value="Papain-like_cys_pep_sf"/>
</dbReference>
<dbReference type="PROSITE" id="PS50203">
    <property type="entry name" value="CALPAIN_CAT"/>
    <property type="match status" value="1"/>
</dbReference>
<keyword evidence="6" id="KW-1185">Reference proteome</keyword>
<dbReference type="InterPro" id="IPR022684">
    <property type="entry name" value="Calpain_cysteine_protease"/>
</dbReference>
<evidence type="ECO:0000256" key="3">
    <source>
        <dbReference type="SAM" id="MobiDB-lite"/>
    </source>
</evidence>
<dbReference type="Pfam" id="PF00648">
    <property type="entry name" value="Peptidase_C2"/>
    <property type="match status" value="1"/>
</dbReference>
<evidence type="ECO:0000256" key="2">
    <source>
        <dbReference type="PROSITE-ProRule" id="PRU00239"/>
    </source>
</evidence>
<dbReference type="OrthoDB" id="424753at2759"/>
<sequence>MGDMRASSEMSPKDNRVSIDPYALVEALLGQKLDKLETGSESLPNDYDDLDMKLEPRSSSGGGRLRPDSPPKDVRVGVVNPYALVEALLGRSIDRNSINSAKIISNVLQTDYEELFDMKSQSVLFSGLKLNEKDRKAEMLNEKDMKILDARDLMTPDLSEAQRLEDLEKIGLKDMGKTRVKAARMQNGKLHLILHAHQMGRTLSNHEVTMSINELVNPYRMQKGHWTPPNSTWRDMYDQVFQNATKRLIGNLTSFEIDERKKTLHKFDDPTQGCSSNSWLIAALFSVFWSDPHAINRATRVHPNKDEQKELSIKFHDKGGNNNARTETVVVNYKIPINNSNNEPLYCRSSDGADIWPSLYEKAFTKWITGGHSEQPDMTQTHCGDPVKAMAQINGREPHYFETEKHSSSDLLGLVRCNCMNFKTINPMVAWTYATGSEFRGSNIVANHAYSVLGFTVLGDKQYIVLRNPWGVTEPIGLTSYQGLLERVDPSQWHPASMLDHGGLFAIEERAFKHCFAYIGVAK</sequence>
<name>A0A9P8VYE9_9HYPO</name>
<dbReference type="GO" id="GO:0006508">
    <property type="term" value="P:proteolysis"/>
    <property type="evidence" value="ECO:0007669"/>
    <property type="project" value="InterPro"/>
</dbReference>
<feature type="active site" evidence="1">
    <location>
        <position position="468"/>
    </location>
</feature>
<comment type="caution">
    <text evidence="5">The sequence shown here is derived from an EMBL/GenBank/DDBJ whole genome shotgun (WGS) entry which is preliminary data.</text>
</comment>
<proteinExistence type="predicted"/>
<gene>
    <name evidence="5" type="ORF">B0T10DRAFT_462249</name>
</gene>
<dbReference type="InterPro" id="IPR001300">
    <property type="entry name" value="Peptidase_C2_calpain_cat"/>
</dbReference>
<evidence type="ECO:0000313" key="5">
    <source>
        <dbReference type="EMBL" id="KAH6885193.1"/>
    </source>
</evidence>
<dbReference type="SUPFAM" id="SSF54001">
    <property type="entry name" value="Cysteine proteinases"/>
    <property type="match status" value="1"/>
</dbReference>
<feature type="active site" evidence="1">
    <location>
        <position position="448"/>
    </location>
</feature>
<organism evidence="5 6">
    <name type="scientific">Thelonectria olida</name>
    <dbReference type="NCBI Taxonomy" id="1576542"/>
    <lineage>
        <taxon>Eukaryota</taxon>
        <taxon>Fungi</taxon>
        <taxon>Dikarya</taxon>
        <taxon>Ascomycota</taxon>
        <taxon>Pezizomycotina</taxon>
        <taxon>Sordariomycetes</taxon>
        <taxon>Hypocreomycetidae</taxon>
        <taxon>Hypocreales</taxon>
        <taxon>Nectriaceae</taxon>
        <taxon>Thelonectria</taxon>
    </lineage>
</organism>